<accession>A0A6S6QPM2</accession>
<keyword evidence="3" id="KW-0808">Transferase</keyword>
<name>A0A6S6QPM2_9HYPH</name>
<dbReference type="GO" id="GO:0016407">
    <property type="term" value="F:acetyltransferase activity"/>
    <property type="evidence" value="ECO:0007669"/>
    <property type="project" value="InterPro"/>
</dbReference>
<dbReference type="PANTHER" id="PTHR23416:SF23">
    <property type="entry name" value="ACETYLTRANSFERASE C18B11.09C-RELATED"/>
    <property type="match status" value="1"/>
</dbReference>
<dbReference type="KEGG" id="tso:IZ6_06320"/>
<dbReference type="FunFam" id="2.160.10.10:FF:000025">
    <property type="entry name" value="Hexapeptide-repeat containing-acetyltransferase"/>
    <property type="match status" value="1"/>
</dbReference>
<dbReference type="InterPro" id="IPR051159">
    <property type="entry name" value="Hexapeptide_acetyltransf"/>
</dbReference>
<comment type="similarity">
    <text evidence="1">Belongs to the transferase hexapeptide repeat family.</text>
</comment>
<evidence type="ECO:0000256" key="2">
    <source>
        <dbReference type="ARBA" id="ARBA00022458"/>
    </source>
</evidence>
<keyword evidence="5" id="KW-0012">Acyltransferase</keyword>
<evidence type="ECO:0000256" key="3">
    <source>
        <dbReference type="ARBA" id="ARBA00022679"/>
    </source>
</evidence>
<dbReference type="Pfam" id="PF00132">
    <property type="entry name" value="Hexapep"/>
    <property type="match status" value="1"/>
</dbReference>
<feature type="domain" description="Maltose/galactoside acetyltransferase" evidence="8">
    <location>
        <begin position="6"/>
        <end position="59"/>
    </location>
</feature>
<keyword evidence="10" id="KW-1185">Reference proteome</keyword>
<dbReference type="InterPro" id="IPR001451">
    <property type="entry name" value="Hexapep"/>
</dbReference>
<dbReference type="SMART" id="SM01266">
    <property type="entry name" value="Mac"/>
    <property type="match status" value="1"/>
</dbReference>
<dbReference type="InterPro" id="IPR011004">
    <property type="entry name" value="Trimer_LpxA-like_sf"/>
</dbReference>
<dbReference type="SUPFAM" id="SSF51161">
    <property type="entry name" value="Trimeric LpxA-like enzymes"/>
    <property type="match status" value="1"/>
</dbReference>
<dbReference type="Gene3D" id="2.160.10.10">
    <property type="entry name" value="Hexapeptide repeat proteins"/>
    <property type="match status" value="1"/>
</dbReference>
<reference evidence="9 10" key="1">
    <citation type="submission" date="2020-08" db="EMBL/GenBank/DDBJ databases">
        <title>Genome sequence of Rhizobiales bacterium strain IZ6.</title>
        <authorList>
            <person name="Nakai R."/>
            <person name="Naganuma T."/>
        </authorList>
    </citation>
    <scope>NUCLEOTIDE SEQUENCE [LARGE SCALE GENOMIC DNA]</scope>
    <source>
        <strain evidence="9 10">IZ6</strain>
    </source>
</reference>
<keyword evidence="2" id="KW-0536">Nodulation</keyword>
<dbReference type="PANTHER" id="PTHR23416">
    <property type="entry name" value="SIALIC ACID SYNTHASE-RELATED"/>
    <property type="match status" value="1"/>
</dbReference>
<dbReference type="EMBL" id="AP023361">
    <property type="protein sequence ID" value="BCJ89897.1"/>
    <property type="molecule type" value="Genomic_DNA"/>
</dbReference>
<gene>
    <name evidence="9" type="primary">nodL</name>
    <name evidence="9" type="ORF">IZ6_06320</name>
</gene>
<proteinExistence type="inferred from homology"/>
<evidence type="ECO:0000313" key="10">
    <source>
        <dbReference type="Proteomes" id="UP000515317"/>
    </source>
</evidence>
<evidence type="ECO:0000256" key="7">
    <source>
        <dbReference type="ARBA" id="ARBA00067695"/>
    </source>
</evidence>
<dbReference type="Pfam" id="PF12464">
    <property type="entry name" value="Mac"/>
    <property type="match status" value="1"/>
</dbReference>
<keyword evidence="4" id="KW-0677">Repeat</keyword>
<dbReference type="AlphaFoldDB" id="A0A6S6QPM2"/>
<dbReference type="RefSeq" id="WP_222876570.1">
    <property type="nucleotide sequence ID" value="NZ_AP023361.1"/>
</dbReference>
<comment type="function">
    <text evidence="6">Acetyltransferase implicated in the O-acetylation of Nod factors.</text>
</comment>
<dbReference type="InterPro" id="IPR018357">
    <property type="entry name" value="Hexapep_transf_CS"/>
</dbReference>
<evidence type="ECO:0000313" key="9">
    <source>
        <dbReference type="EMBL" id="BCJ89897.1"/>
    </source>
</evidence>
<dbReference type="PROSITE" id="PS00101">
    <property type="entry name" value="HEXAPEP_TRANSFERASES"/>
    <property type="match status" value="1"/>
</dbReference>
<evidence type="ECO:0000256" key="4">
    <source>
        <dbReference type="ARBA" id="ARBA00022737"/>
    </source>
</evidence>
<sequence>MLKTEKEKMLAGEPYRTDAALGDEQRQRRILMDAYNAIPAIKREERRAAMTELFGKTGHGTTVRSPVYVDYGSNIRLGKGVFLNFGCVLLDVGVIEIGDETQIGPNVQILTADHPRDPRERETGIEWGKPVKIGRNVWIGGGAIILPGITVGDDAIIGAGAVVTRDVPEGATVAGNPARVLPPKAKSPA</sequence>
<protein>
    <recommendedName>
        <fullName evidence="7">Nodulation protein L</fullName>
    </recommendedName>
</protein>
<dbReference type="CDD" id="cd03357">
    <property type="entry name" value="LbH_MAT_GAT"/>
    <property type="match status" value="1"/>
</dbReference>
<evidence type="ECO:0000259" key="8">
    <source>
        <dbReference type="SMART" id="SM01266"/>
    </source>
</evidence>
<evidence type="ECO:0000256" key="6">
    <source>
        <dbReference type="ARBA" id="ARBA00055587"/>
    </source>
</evidence>
<dbReference type="GO" id="GO:0008374">
    <property type="term" value="F:O-acyltransferase activity"/>
    <property type="evidence" value="ECO:0007669"/>
    <property type="project" value="TreeGrafter"/>
</dbReference>
<organism evidence="9 10">
    <name type="scientific">Terrihabitans soli</name>
    <dbReference type="NCBI Taxonomy" id="708113"/>
    <lineage>
        <taxon>Bacteria</taxon>
        <taxon>Pseudomonadati</taxon>
        <taxon>Pseudomonadota</taxon>
        <taxon>Alphaproteobacteria</taxon>
        <taxon>Hyphomicrobiales</taxon>
        <taxon>Terrihabitans</taxon>
    </lineage>
</organism>
<dbReference type="InterPro" id="IPR024688">
    <property type="entry name" value="Mac_dom"/>
</dbReference>
<dbReference type="Proteomes" id="UP000515317">
    <property type="component" value="Chromosome"/>
</dbReference>
<evidence type="ECO:0000256" key="1">
    <source>
        <dbReference type="ARBA" id="ARBA00007274"/>
    </source>
</evidence>
<evidence type="ECO:0000256" key="5">
    <source>
        <dbReference type="ARBA" id="ARBA00023315"/>
    </source>
</evidence>
<dbReference type="GO" id="GO:0005829">
    <property type="term" value="C:cytosol"/>
    <property type="evidence" value="ECO:0007669"/>
    <property type="project" value="TreeGrafter"/>
</dbReference>